<proteinExistence type="predicted"/>
<evidence type="ECO:0000259" key="7">
    <source>
        <dbReference type="PROSITE" id="PS51077"/>
    </source>
</evidence>
<dbReference type="GO" id="GO:0003700">
    <property type="term" value="F:DNA-binding transcription factor activity"/>
    <property type="evidence" value="ECO:0007669"/>
    <property type="project" value="TreeGrafter"/>
</dbReference>
<dbReference type="AlphaFoldDB" id="A0A839NF74"/>
<keyword evidence="10" id="KW-1185">Reference proteome</keyword>
<accession>A0A839NF74</accession>
<dbReference type="EMBL" id="JACHVQ010000002">
    <property type="protein sequence ID" value="MBB2893152.1"/>
    <property type="molecule type" value="Genomic_DNA"/>
</dbReference>
<sequence>MPGYVQSVERAAAIMRLLATRDLRQLGDLSSALGLSKSTVHGILRTLVEVGLAEQDQATGSYRLAPSILENRWKSMDLNEMRARATNWVDALAARTRLSTRLVVLPDVPAAEIQTGIVSHHVFSASPAPQHVEIGEDVNLAATAEGKILLAFAPSGANVLDGLRPVAATARTITRTSALRDEIDATRSRGFAVDDEESAVRTAGLAVPVRSLGGVVVAALGVRGTPEDVLTPRRAPRDDLLAPLREAARGTSHALMAERW</sequence>
<dbReference type="InterPro" id="IPR005471">
    <property type="entry name" value="Tscrpt_reg_IclR_N"/>
</dbReference>
<keyword evidence="3 9" id="KW-0238">DNA-binding</keyword>
<dbReference type="Gene3D" id="3.30.450.40">
    <property type="match status" value="1"/>
</dbReference>
<dbReference type="SUPFAM" id="SSF55781">
    <property type="entry name" value="GAF domain-like"/>
    <property type="match status" value="1"/>
</dbReference>
<evidence type="ECO:0000256" key="6">
    <source>
        <dbReference type="ARBA" id="ARBA00070406"/>
    </source>
</evidence>
<dbReference type="InterPro" id="IPR014757">
    <property type="entry name" value="Tscrpt_reg_IclR_C"/>
</dbReference>
<organism evidence="9 10">
    <name type="scientific">Flexivirga oryzae</name>
    <dbReference type="NCBI Taxonomy" id="1794944"/>
    <lineage>
        <taxon>Bacteria</taxon>
        <taxon>Bacillati</taxon>
        <taxon>Actinomycetota</taxon>
        <taxon>Actinomycetes</taxon>
        <taxon>Micrococcales</taxon>
        <taxon>Dermacoccaceae</taxon>
        <taxon>Flexivirga</taxon>
    </lineage>
</organism>
<comment type="caution">
    <text evidence="9">The sequence shown here is derived from an EMBL/GenBank/DDBJ whole genome shotgun (WGS) entry which is preliminary data.</text>
</comment>
<comment type="function">
    <text evidence="5">May be an activator protein for the gylABX operon.</text>
</comment>
<dbReference type="Pfam" id="PF01614">
    <property type="entry name" value="IclR_C"/>
    <property type="match status" value="1"/>
</dbReference>
<dbReference type="GO" id="GO:0003677">
    <property type="term" value="F:DNA binding"/>
    <property type="evidence" value="ECO:0007669"/>
    <property type="project" value="UniProtKB-KW"/>
</dbReference>
<evidence type="ECO:0000259" key="8">
    <source>
        <dbReference type="PROSITE" id="PS51078"/>
    </source>
</evidence>
<dbReference type="GO" id="GO:0045892">
    <property type="term" value="P:negative regulation of DNA-templated transcription"/>
    <property type="evidence" value="ECO:0007669"/>
    <property type="project" value="TreeGrafter"/>
</dbReference>
<evidence type="ECO:0000313" key="10">
    <source>
        <dbReference type="Proteomes" id="UP000559182"/>
    </source>
</evidence>
<protein>
    <recommendedName>
        <fullName evidence="6">Glycerol operon regulatory protein</fullName>
    </recommendedName>
</protein>
<evidence type="ECO:0000256" key="3">
    <source>
        <dbReference type="ARBA" id="ARBA00023125"/>
    </source>
</evidence>
<dbReference type="PANTHER" id="PTHR30136:SF24">
    <property type="entry name" value="HTH-TYPE TRANSCRIPTIONAL REPRESSOR ALLR"/>
    <property type="match status" value="1"/>
</dbReference>
<dbReference type="PROSITE" id="PS51078">
    <property type="entry name" value="ICLR_ED"/>
    <property type="match status" value="1"/>
</dbReference>
<dbReference type="FunFam" id="1.10.10.10:FF:000056">
    <property type="entry name" value="IclR family transcriptional regulator"/>
    <property type="match status" value="1"/>
</dbReference>
<dbReference type="SMART" id="SM00346">
    <property type="entry name" value="HTH_ICLR"/>
    <property type="match status" value="1"/>
</dbReference>
<gene>
    <name evidence="9" type="ORF">FHU39_003170</name>
</gene>
<keyword evidence="2" id="KW-0805">Transcription regulation</keyword>
<evidence type="ECO:0000256" key="1">
    <source>
        <dbReference type="ARBA" id="ARBA00022798"/>
    </source>
</evidence>
<evidence type="ECO:0000256" key="4">
    <source>
        <dbReference type="ARBA" id="ARBA00023163"/>
    </source>
</evidence>
<dbReference type="InterPro" id="IPR036390">
    <property type="entry name" value="WH_DNA-bd_sf"/>
</dbReference>
<feature type="domain" description="IclR-ED" evidence="8">
    <location>
        <begin position="60"/>
        <end position="257"/>
    </location>
</feature>
<evidence type="ECO:0000256" key="5">
    <source>
        <dbReference type="ARBA" id="ARBA00058938"/>
    </source>
</evidence>
<dbReference type="GO" id="GO:0006071">
    <property type="term" value="P:glycerol metabolic process"/>
    <property type="evidence" value="ECO:0007669"/>
    <property type="project" value="UniProtKB-KW"/>
</dbReference>
<dbReference type="PROSITE" id="PS51077">
    <property type="entry name" value="HTH_ICLR"/>
    <property type="match status" value="1"/>
</dbReference>
<dbReference type="SUPFAM" id="SSF46785">
    <property type="entry name" value="Winged helix' DNA-binding domain"/>
    <property type="match status" value="1"/>
</dbReference>
<dbReference type="Pfam" id="PF09339">
    <property type="entry name" value="HTH_IclR"/>
    <property type="match status" value="1"/>
</dbReference>
<reference evidence="9 10" key="1">
    <citation type="submission" date="2020-08" db="EMBL/GenBank/DDBJ databases">
        <title>Sequencing the genomes of 1000 actinobacteria strains.</title>
        <authorList>
            <person name="Klenk H.-P."/>
        </authorList>
    </citation>
    <scope>NUCLEOTIDE SEQUENCE [LARGE SCALE GENOMIC DNA]</scope>
    <source>
        <strain evidence="9 10">DSM 105369</strain>
    </source>
</reference>
<dbReference type="Gene3D" id="1.10.10.10">
    <property type="entry name" value="Winged helix-like DNA-binding domain superfamily/Winged helix DNA-binding domain"/>
    <property type="match status" value="1"/>
</dbReference>
<dbReference type="InterPro" id="IPR029016">
    <property type="entry name" value="GAF-like_dom_sf"/>
</dbReference>
<evidence type="ECO:0000256" key="2">
    <source>
        <dbReference type="ARBA" id="ARBA00023015"/>
    </source>
</evidence>
<keyword evidence="1" id="KW-0319">Glycerol metabolism</keyword>
<evidence type="ECO:0000313" key="9">
    <source>
        <dbReference type="EMBL" id="MBB2893152.1"/>
    </source>
</evidence>
<dbReference type="RefSeq" id="WP_183321502.1">
    <property type="nucleotide sequence ID" value="NZ_JACHVQ010000002.1"/>
</dbReference>
<dbReference type="PANTHER" id="PTHR30136">
    <property type="entry name" value="HELIX-TURN-HELIX TRANSCRIPTIONAL REGULATOR, ICLR FAMILY"/>
    <property type="match status" value="1"/>
</dbReference>
<dbReference type="InterPro" id="IPR050707">
    <property type="entry name" value="HTH_MetabolicPath_Reg"/>
</dbReference>
<keyword evidence="4" id="KW-0804">Transcription</keyword>
<dbReference type="Proteomes" id="UP000559182">
    <property type="component" value="Unassembled WGS sequence"/>
</dbReference>
<dbReference type="InterPro" id="IPR036388">
    <property type="entry name" value="WH-like_DNA-bd_sf"/>
</dbReference>
<feature type="domain" description="HTH iclR-type" evidence="7">
    <location>
        <begin position="5"/>
        <end position="66"/>
    </location>
</feature>
<name>A0A839NF74_9MICO</name>